<dbReference type="Gene3D" id="3.30.1440.10">
    <property type="match status" value="1"/>
</dbReference>
<feature type="domain" description="Large ribosomal subunit protein uL5 N-terminal" evidence="6">
    <location>
        <begin position="21"/>
        <end position="71"/>
    </location>
</feature>
<evidence type="ECO:0000256" key="3">
    <source>
        <dbReference type="ARBA" id="ARBA00023274"/>
    </source>
</evidence>
<dbReference type="InterPro" id="IPR031310">
    <property type="entry name" value="Ribosomal_uL5_N"/>
</dbReference>
<dbReference type="InterPro" id="IPR022803">
    <property type="entry name" value="Ribosomal_uL5_dom_sf"/>
</dbReference>
<accession>J7GT04</accession>
<evidence type="ECO:0000259" key="6">
    <source>
        <dbReference type="Pfam" id="PF00281"/>
    </source>
</evidence>
<dbReference type="OrthoDB" id="9806626at2"/>
<dbReference type="HOGENOM" id="CLU_061015_2_1_6"/>
<name>J7GT04_CARRU</name>
<dbReference type="PANTHER" id="PTHR11994">
    <property type="entry name" value="60S RIBOSOMAL PROTEIN L11-RELATED"/>
    <property type="match status" value="1"/>
</dbReference>
<protein>
    <recommendedName>
        <fullName evidence="4">50S ribosomal protein L5</fullName>
    </recommendedName>
</protein>
<dbReference type="GO" id="GO:0006412">
    <property type="term" value="P:translation"/>
    <property type="evidence" value="ECO:0007669"/>
    <property type="project" value="InterPro"/>
</dbReference>
<dbReference type="EMBL" id="CP003541">
    <property type="protein sequence ID" value="AFP83629.1"/>
    <property type="molecule type" value="Genomic_DNA"/>
</dbReference>
<reference evidence="8 9" key="1">
    <citation type="journal article" date="2012" name="Mol. Biol. Evol.">
        <title>Genome reduction and co-evolution between the primary and secondary bacterial symbionts of psyllids.</title>
        <authorList>
            <person name="Sloan D.B."/>
            <person name="Moran N.A."/>
        </authorList>
    </citation>
    <scope>NUCLEOTIDE SEQUENCE [LARGE SCALE GENOMIC DNA]</scope>
    <source>
        <strain evidence="8 9">CE</strain>
    </source>
</reference>
<keyword evidence="2 5" id="KW-0689">Ribosomal protein</keyword>
<keyword evidence="3 5" id="KW-0687">Ribonucleoprotein</keyword>
<gene>
    <name evidence="8" type="primary">rplE</name>
    <name evidence="8" type="ORF">A33U_0182</name>
</gene>
<dbReference type="KEGG" id="cru:A33U_0182"/>
<organism evidence="8 9">
    <name type="scientific">Candidatus Carsonella ruddii CE isolate Thao2000</name>
    <dbReference type="NCBI Taxonomy" id="1202536"/>
    <lineage>
        <taxon>Bacteria</taxon>
        <taxon>Pseudomonadati</taxon>
        <taxon>Pseudomonadota</taxon>
        <taxon>Gammaproteobacteria</taxon>
        <taxon>Oceanospirillales</taxon>
        <taxon>Halomonadaceae</taxon>
        <taxon>Zymobacter group</taxon>
        <taxon>Candidatus Carsonella</taxon>
    </lineage>
</organism>
<evidence type="ECO:0000259" key="7">
    <source>
        <dbReference type="Pfam" id="PF00673"/>
    </source>
</evidence>
<evidence type="ECO:0000313" key="8">
    <source>
        <dbReference type="EMBL" id="AFP83629.1"/>
    </source>
</evidence>
<dbReference type="STRING" id="1202536.A33U_0182"/>
<dbReference type="Pfam" id="PF00281">
    <property type="entry name" value="Ribosomal_L5"/>
    <property type="match status" value="1"/>
</dbReference>
<dbReference type="InterPro" id="IPR031309">
    <property type="entry name" value="Ribosomal_uL5_C"/>
</dbReference>
<proteinExistence type="inferred from homology"/>
<dbReference type="Proteomes" id="UP000003932">
    <property type="component" value="Chromosome"/>
</dbReference>
<dbReference type="PIRSF" id="PIRSF002161">
    <property type="entry name" value="Ribosomal_L5"/>
    <property type="match status" value="1"/>
</dbReference>
<evidence type="ECO:0000256" key="5">
    <source>
        <dbReference type="RuleBase" id="RU003930"/>
    </source>
</evidence>
<dbReference type="GO" id="GO:0003735">
    <property type="term" value="F:structural constituent of ribosome"/>
    <property type="evidence" value="ECO:0007669"/>
    <property type="project" value="InterPro"/>
</dbReference>
<evidence type="ECO:0000256" key="1">
    <source>
        <dbReference type="ARBA" id="ARBA00008553"/>
    </source>
</evidence>
<dbReference type="GO" id="GO:1990904">
    <property type="term" value="C:ribonucleoprotein complex"/>
    <property type="evidence" value="ECO:0007669"/>
    <property type="project" value="UniProtKB-KW"/>
</dbReference>
<evidence type="ECO:0000256" key="4">
    <source>
        <dbReference type="ARBA" id="ARBA00035461"/>
    </source>
</evidence>
<evidence type="ECO:0000313" key="9">
    <source>
        <dbReference type="Proteomes" id="UP000003932"/>
    </source>
</evidence>
<dbReference type="SUPFAM" id="SSF55282">
    <property type="entry name" value="RL5-like"/>
    <property type="match status" value="1"/>
</dbReference>
<dbReference type="RefSeq" id="WP_014886930.1">
    <property type="nucleotide sequence ID" value="NC_018414.1"/>
</dbReference>
<comment type="similarity">
    <text evidence="1 5">Belongs to the universal ribosomal protein uL5 family.</text>
</comment>
<dbReference type="GO" id="GO:0005840">
    <property type="term" value="C:ribosome"/>
    <property type="evidence" value="ECO:0007669"/>
    <property type="project" value="UniProtKB-KW"/>
</dbReference>
<sequence length="166" mass="19712">MIKIYQKKIEIFSKKKKILLPYVDKIILHTGIAKNSHDKNHIKYIFDSINYISNQKPIFSKLKNSISNFKSKKGDLAGIYVTLRKKNLWEFYHKLICIVIPNIKEFNGFNIKSLDRFGNLNFSILDCNVFPDFFGEKKFGFNINIIVKNLKKYFLEFYKEINFPIK</sequence>
<dbReference type="Pfam" id="PF00673">
    <property type="entry name" value="Ribosomal_L5_C"/>
    <property type="match status" value="1"/>
</dbReference>
<evidence type="ECO:0000256" key="2">
    <source>
        <dbReference type="ARBA" id="ARBA00022980"/>
    </source>
</evidence>
<dbReference type="PATRIC" id="fig|1202536.3.peg.154"/>
<feature type="domain" description="Large ribosomal subunit protein uL5 C-terminal" evidence="7">
    <location>
        <begin position="78"/>
        <end position="149"/>
    </location>
</feature>
<dbReference type="AlphaFoldDB" id="J7GT04"/>
<dbReference type="InterPro" id="IPR002132">
    <property type="entry name" value="Ribosomal_uL5"/>
</dbReference>